<dbReference type="InterPro" id="IPR016035">
    <property type="entry name" value="Acyl_Trfase/lysoPLipase"/>
</dbReference>
<proteinExistence type="predicted"/>
<dbReference type="Proteomes" id="UP000596742">
    <property type="component" value="Unassembled WGS sequence"/>
</dbReference>
<protein>
    <submittedName>
        <fullName evidence="6">Leucine-rich repeat and coiled-coil domain-containing protein 1</fullName>
    </submittedName>
</protein>
<keyword evidence="2 3" id="KW-0443">Lipid metabolism</keyword>
<keyword evidence="4" id="KW-0175">Coiled coil</keyword>
<dbReference type="PANTHER" id="PTHR10728">
    <property type="entry name" value="CYTOSOLIC PHOSPHOLIPASE A2"/>
    <property type="match status" value="1"/>
</dbReference>
<keyword evidence="7" id="KW-1185">Reference proteome</keyword>
<dbReference type="SMART" id="SM00022">
    <property type="entry name" value="PLAc"/>
    <property type="match status" value="1"/>
</dbReference>
<organism evidence="6 7">
    <name type="scientific">Mytilus galloprovincialis</name>
    <name type="common">Mediterranean mussel</name>
    <dbReference type="NCBI Taxonomy" id="29158"/>
    <lineage>
        <taxon>Eukaryota</taxon>
        <taxon>Metazoa</taxon>
        <taxon>Spiralia</taxon>
        <taxon>Lophotrochozoa</taxon>
        <taxon>Mollusca</taxon>
        <taxon>Bivalvia</taxon>
        <taxon>Autobranchia</taxon>
        <taxon>Pteriomorphia</taxon>
        <taxon>Mytilida</taxon>
        <taxon>Mytiloidea</taxon>
        <taxon>Mytilidae</taxon>
        <taxon>Mytilinae</taxon>
        <taxon>Mytilus</taxon>
    </lineage>
</organism>
<dbReference type="EMBL" id="UYJE01004298">
    <property type="protein sequence ID" value="VDI26880.1"/>
    <property type="molecule type" value="Genomic_DNA"/>
</dbReference>
<evidence type="ECO:0000256" key="4">
    <source>
        <dbReference type="SAM" id="Coils"/>
    </source>
</evidence>
<feature type="coiled-coil region" evidence="4">
    <location>
        <begin position="486"/>
        <end position="740"/>
    </location>
</feature>
<dbReference type="GO" id="GO:0046475">
    <property type="term" value="P:glycerophospholipid catabolic process"/>
    <property type="evidence" value="ECO:0007669"/>
    <property type="project" value="TreeGrafter"/>
</dbReference>
<keyword evidence="1 3" id="KW-0378">Hydrolase</keyword>
<dbReference type="PROSITE" id="PS51210">
    <property type="entry name" value="PLA2C"/>
    <property type="match status" value="1"/>
</dbReference>
<name>A0A8B6DZF0_MYTGA</name>
<dbReference type="InterPro" id="IPR002642">
    <property type="entry name" value="LysoPLipase_cat_dom"/>
</dbReference>
<accession>A0A8B6DZF0</accession>
<evidence type="ECO:0000313" key="7">
    <source>
        <dbReference type="Proteomes" id="UP000596742"/>
    </source>
</evidence>
<feature type="domain" description="PLA2c" evidence="5">
    <location>
        <begin position="24"/>
        <end position="519"/>
    </location>
</feature>
<evidence type="ECO:0000313" key="6">
    <source>
        <dbReference type="EMBL" id="VDI26880.1"/>
    </source>
</evidence>
<dbReference type="PANTHER" id="PTHR10728:SF40">
    <property type="entry name" value="PATATIN FAMILY PROTEIN"/>
    <property type="match status" value="1"/>
</dbReference>
<keyword evidence="3" id="KW-0442">Lipid degradation</keyword>
<evidence type="ECO:0000259" key="5">
    <source>
        <dbReference type="PROSITE" id="PS51210"/>
    </source>
</evidence>
<dbReference type="CDD" id="cd00147">
    <property type="entry name" value="cPLA2_like"/>
    <property type="match status" value="1"/>
</dbReference>
<dbReference type="GO" id="GO:0005509">
    <property type="term" value="F:calcium ion binding"/>
    <property type="evidence" value="ECO:0007669"/>
    <property type="project" value="TreeGrafter"/>
</dbReference>
<dbReference type="OrthoDB" id="7451790at2759"/>
<evidence type="ECO:0000256" key="2">
    <source>
        <dbReference type="ARBA" id="ARBA00023098"/>
    </source>
</evidence>
<dbReference type="Pfam" id="PF01735">
    <property type="entry name" value="PLA2_B"/>
    <property type="match status" value="1"/>
</dbReference>
<evidence type="ECO:0000256" key="1">
    <source>
        <dbReference type="ARBA" id="ARBA00022801"/>
    </source>
</evidence>
<dbReference type="GO" id="GO:0047498">
    <property type="term" value="F:calcium-dependent phospholipase A2 activity"/>
    <property type="evidence" value="ECO:0007669"/>
    <property type="project" value="TreeGrafter"/>
</dbReference>
<sequence>MGELCEEDSVQFNSDIKVQITGKFDAERDVKFRNINKLCKQEQEFRTKRQAVVFRNMKKKLKMKNLLQVEAAPNIAIIGSGGGMRAVVGMCGAMTALQDEGFLDSAMYTAGLSGSAWYLLTMYAHDKQLNPKAVTDTIRKKLEPFGTIQFWKAWYSWKYFTKSKVFNSGKYFTITDTFGEMIGDLLLEEKCKQKWSNQRKKLEDGSAPLPLIAALHVRNEETIKTYNEWIELSPYEVFMPRYGAAIDMKNFGDRFYGGFITKEYGEQPIHFLQGSVIKRTTNKLFNNFDATFVGKVPNYLHGIPEFTPLVENLVEKTDRIVEPEKKDMMLVDAGIAFNSPYPAVLHPARKVDVILSFDFSDRGEDKKWPFEELEKAKKWADERNVPFPALRLNDIRTKCEKKGDYDEVYIFEGNKQAPTIVHFVMINKSFRKQGKKGGSRVNGQQDFDILPKYSTRKFGYSNEEFDKLKSLVEYNVYNNKKKIVECASLAQDRGRLEAKIESFNSEIVILKKSLNKETDALKIKSKMLEDQTETIRKLKEGLVERDEEIKKAREEALKTQRSLEEQLNEERAGSQDVQERLDTLRERKDDLKHQVADLESELEESKKAHSILNNKWKEKSQLIGQLEKQVQQMKDNWENKEKKLTQERNKAVEAASTAIEKLRSVDDSFRKQLEAKESLHQEEINRLEHEKQAELDQAYQKVYEVEEEMRELLRDQDASKKATEEKVKRLTKALGDLQTDLM</sequence>
<dbReference type="GO" id="GO:0005829">
    <property type="term" value="C:cytosol"/>
    <property type="evidence" value="ECO:0007669"/>
    <property type="project" value="TreeGrafter"/>
</dbReference>
<comment type="caution">
    <text evidence="6">The sequence shown here is derived from an EMBL/GenBank/DDBJ whole genome shotgun (WGS) entry which is preliminary data.</text>
</comment>
<dbReference type="SUPFAM" id="SSF52151">
    <property type="entry name" value="FabD/lysophospholipase-like"/>
    <property type="match status" value="1"/>
</dbReference>
<reference evidence="6" key="1">
    <citation type="submission" date="2018-11" db="EMBL/GenBank/DDBJ databases">
        <authorList>
            <person name="Alioto T."/>
            <person name="Alioto T."/>
        </authorList>
    </citation>
    <scope>NUCLEOTIDE SEQUENCE</scope>
</reference>
<dbReference type="AlphaFoldDB" id="A0A8B6DZF0"/>
<dbReference type="Gene3D" id="3.40.1090.10">
    <property type="entry name" value="Cytosolic phospholipase A2 catalytic domain"/>
    <property type="match status" value="1"/>
</dbReference>
<dbReference type="GO" id="GO:0005544">
    <property type="term" value="F:calcium-dependent phospholipid binding"/>
    <property type="evidence" value="ECO:0007669"/>
    <property type="project" value="TreeGrafter"/>
</dbReference>
<evidence type="ECO:0000256" key="3">
    <source>
        <dbReference type="PROSITE-ProRule" id="PRU00555"/>
    </source>
</evidence>
<gene>
    <name evidence="6" type="ORF">MGAL_10B074540</name>
</gene>